<keyword evidence="2" id="KW-1185">Reference proteome</keyword>
<dbReference type="AlphaFoldDB" id="A0A1Q2MG97"/>
<dbReference type="OrthoDB" id="42441at2"/>
<organism evidence="1 2">
    <name type="scientific">Limihaloglobus sulfuriphilus</name>
    <dbReference type="NCBI Taxonomy" id="1851148"/>
    <lineage>
        <taxon>Bacteria</taxon>
        <taxon>Pseudomonadati</taxon>
        <taxon>Planctomycetota</taxon>
        <taxon>Phycisphaerae</taxon>
        <taxon>Sedimentisphaerales</taxon>
        <taxon>Sedimentisphaeraceae</taxon>
        <taxon>Limihaloglobus</taxon>
    </lineage>
</organism>
<reference evidence="2" key="1">
    <citation type="submission" date="2017-02" db="EMBL/GenBank/DDBJ databases">
        <title>Comparative genomics and description of representatives of a novel lineage of planctomycetes thriving in anoxic sediments.</title>
        <authorList>
            <person name="Spring S."/>
            <person name="Bunk B."/>
            <person name="Sproer C."/>
        </authorList>
    </citation>
    <scope>NUCLEOTIDE SEQUENCE [LARGE SCALE GENOMIC DNA]</scope>
    <source>
        <strain evidence="2">SM-Chi-D1</strain>
    </source>
</reference>
<gene>
    <name evidence="1" type="ORF">SMSP2_02077</name>
</gene>
<dbReference type="STRING" id="1851148.SMSP2_02077"/>
<sequence>MNEFLINNPVFSTEQVKQLLAQRGTVGRRSADSWLGYYQKKGSIIRIKRGLYASVPIGAEPSTFTPDPFLIASRMADDAVLAYHTALEFHGRAYSLHRRLTYQTASPTRLLTFHGWQFQPVKFPKPLQQHGKENFGVIGENRDGISIRVTSLERTLVDVLNRPDCSGSWEEIWRSLESIEYFDLKQVIDYALLLDNATTIAKLGFFLEQHSRELLIEKEQLEILKPMLPKQPHYLSRQKRENGILVKEWNLIVPKEILHRTWTDII</sequence>
<accession>A0A1Q2MG97</accession>
<protein>
    <recommendedName>
        <fullName evidence="3">Transcriptional regulator</fullName>
    </recommendedName>
</protein>
<evidence type="ECO:0000313" key="2">
    <source>
        <dbReference type="Proteomes" id="UP000188181"/>
    </source>
</evidence>
<evidence type="ECO:0008006" key="3">
    <source>
        <dbReference type="Google" id="ProtNLM"/>
    </source>
</evidence>
<dbReference type="EMBL" id="CP019646">
    <property type="protein sequence ID" value="AQQ71700.1"/>
    <property type="molecule type" value="Genomic_DNA"/>
</dbReference>
<dbReference type="Proteomes" id="UP000188181">
    <property type="component" value="Chromosome"/>
</dbReference>
<dbReference type="RefSeq" id="WP_146683852.1">
    <property type="nucleotide sequence ID" value="NZ_CP019646.1"/>
</dbReference>
<evidence type="ECO:0000313" key="1">
    <source>
        <dbReference type="EMBL" id="AQQ71700.1"/>
    </source>
</evidence>
<proteinExistence type="predicted"/>
<name>A0A1Q2MG97_9BACT</name>
<dbReference type="KEGG" id="pbas:SMSP2_02077"/>